<gene>
    <name evidence="2" type="ORF">PCOR1329_LOCUS29597</name>
</gene>
<organism evidence="2 3">
    <name type="scientific">Prorocentrum cordatum</name>
    <dbReference type="NCBI Taxonomy" id="2364126"/>
    <lineage>
        <taxon>Eukaryota</taxon>
        <taxon>Sar</taxon>
        <taxon>Alveolata</taxon>
        <taxon>Dinophyceae</taxon>
        <taxon>Prorocentrales</taxon>
        <taxon>Prorocentraceae</taxon>
        <taxon>Prorocentrum</taxon>
    </lineage>
</organism>
<evidence type="ECO:0000313" key="3">
    <source>
        <dbReference type="Proteomes" id="UP001189429"/>
    </source>
</evidence>
<accession>A0ABN9SHN7</accession>
<evidence type="ECO:0000256" key="1">
    <source>
        <dbReference type="SAM" id="MobiDB-lite"/>
    </source>
</evidence>
<protein>
    <submittedName>
        <fullName evidence="2">Uncharacterized protein</fullName>
    </submittedName>
</protein>
<feature type="region of interest" description="Disordered" evidence="1">
    <location>
        <begin position="207"/>
        <end position="243"/>
    </location>
</feature>
<sequence length="629" mass="66339">MATFSTMSNDKHLFNQIYYFNAETLDAQVTKSNDSDGLHKRQFHAIKTNVTGTITDELSESMTGDLAREVYSQDVMNNKHDCLAQALSIVRIIEQIQAARPAARAGPIDVIVDGSMGAAAGDARGLMPRARSSIREEVYKMFAFLVARRGCRRRGRGPRRCRASALGDSAQIYSAGHDFKSAADALRTEIQQLDDNQMIARVEAERQRNRRINDSARNQSDAILSPVEGRRRGHVGPDPSARLRPTCALAATGTARARRHGAAARGGRGAPARAAAVAAGLARAARARARPRRRSRAGGAAPRERLAWLGAAAGGTGAAAAARGRRRAAPGGGRRAAWAAAAAAAAAGPPAWAEGGAGAASIEERSSKTVSMEQLAGAVSGDTPQVESLVFPEWFLGDWACAAELFRVDEGGGDLMLANAVPGAQEALLASRSALGASSAVRREQRRWSRAPSATGTVGTIEIASDAPSGVWAVARALAGPQARVTFDREAGPAEGLPSAWTVLSPGGRQWRVRPDGAAVGEQDLSREERYRAKEFFRADAVVAPVGMLGSALVRVDTVYRTVPPDQTPTGLFKIGMGAVDGTRPFVIQAIQTASVLPPPRRSDGQSAGVALAAYKTRLVFSPIIPAQA</sequence>
<dbReference type="Proteomes" id="UP001189429">
    <property type="component" value="Unassembled WGS sequence"/>
</dbReference>
<name>A0ABN9SHN7_9DINO</name>
<proteinExistence type="predicted"/>
<dbReference type="EMBL" id="CAUYUJ010011148">
    <property type="protein sequence ID" value="CAK0831194.1"/>
    <property type="molecule type" value="Genomic_DNA"/>
</dbReference>
<reference evidence="2" key="1">
    <citation type="submission" date="2023-10" db="EMBL/GenBank/DDBJ databases">
        <authorList>
            <person name="Chen Y."/>
            <person name="Shah S."/>
            <person name="Dougan E. K."/>
            <person name="Thang M."/>
            <person name="Chan C."/>
        </authorList>
    </citation>
    <scope>NUCLEOTIDE SEQUENCE [LARGE SCALE GENOMIC DNA]</scope>
</reference>
<evidence type="ECO:0000313" key="2">
    <source>
        <dbReference type="EMBL" id="CAK0831194.1"/>
    </source>
</evidence>
<comment type="caution">
    <text evidence="2">The sequence shown here is derived from an EMBL/GenBank/DDBJ whole genome shotgun (WGS) entry which is preliminary data.</text>
</comment>
<keyword evidence="3" id="KW-1185">Reference proteome</keyword>